<dbReference type="InterPro" id="IPR011051">
    <property type="entry name" value="RmlC_Cupin_sf"/>
</dbReference>
<dbReference type="Gene3D" id="2.60.120.10">
    <property type="entry name" value="Jelly Rolls"/>
    <property type="match status" value="1"/>
</dbReference>
<dbReference type="GO" id="GO:0046872">
    <property type="term" value="F:metal ion binding"/>
    <property type="evidence" value="ECO:0007669"/>
    <property type="project" value="UniProtKB-KW"/>
</dbReference>
<gene>
    <name evidence="2" type="ORF">FNA67_04510</name>
</gene>
<dbReference type="OrthoDB" id="122936at2"/>
<dbReference type="KEGG" id="yti:FNA67_04510"/>
<reference evidence="2 3" key="1">
    <citation type="journal article" date="2015" name="Int. J. Syst. Evol. Microbiol.">
        <title>Youhaiella tibetensis gen. nov., sp. nov., isolated from subsurface sediment.</title>
        <authorList>
            <person name="Wang Y.X."/>
            <person name="Huang F.Q."/>
            <person name="Nogi Y."/>
            <person name="Pang S.J."/>
            <person name="Wang P.K."/>
            <person name="Lv J."/>
        </authorList>
    </citation>
    <scope>NUCLEOTIDE SEQUENCE [LARGE SCALE GENOMIC DNA]</scope>
    <source>
        <strain evidence="3">fig4</strain>
    </source>
</reference>
<dbReference type="RefSeq" id="WP_147655211.1">
    <property type="nucleotide sequence ID" value="NZ_BMFM01000001.1"/>
</dbReference>
<dbReference type="Pfam" id="PF07883">
    <property type="entry name" value="Cupin_2"/>
    <property type="match status" value="1"/>
</dbReference>
<protein>
    <submittedName>
        <fullName evidence="2">Cupin domain-containing protein</fullName>
    </submittedName>
</protein>
<keyword evidence="3" id="KW-1185">Reference proteome</keyword>
<dbReference type="Proteomes" id="UP000321062">
    <property type="component" value="Chromosome"/>
</dbReference>
<evidence type="ECO:0000256" key="1">
    <source>
        <dbReference type="ARBA" id="ARBA00022723"/>
    </source>
</evidence>
<proteinExistence type="predicted"/>
<evidence type="ECO:0000313" key="2">
    <source>
        <dbReference type="EMBL" id="QEE19479.1"/>
    </source>
</evidence>
<keyword evidence="1" id="KW-0479">Metal-binding</keyword>
<dbReference type="InterPro" id="IPR013096">
    <property type="entry name" value="Cupin_2"/>
</dbReference>
<accession>A0A5B9DLD5</accession>
<dbReference type="InterPro" id="IPR014710">
    <property type="entry name" value="RmlC-like_jellyroll"/>
</dbReference>
<name>A0A5B9DLD5_9HYPH</name>
<dbReference type="AlphaFoldDB" id="A0A5B9DLD5"/>
<sequence length="112" mass="12256">MVHVLRFADRPPAKSRTIKFEGGPYGTGVSFFAVDNNPGEGPPLHVHPYSETWIVKRGLGRFTAGDEVLEAGPNDIVVVGPNVPHKFLNIGTDRLEVLCIHDAPEIDQTNLE</sequence>
<evidence type="ECO:0000313" key="3">
    <source>
        <dbReference type="Proteomes" id="UP000321062"/>
    </source>
</evidence>
<dbReference type="PANTHER" id="PTHR35848:SF6">
    <property type="entry name" value="CUPIN TYPE-2 DOMAIN-CONTAINING PROTEIN"/>
    <property type="match status" value="1"/>
</dbReference>
<dbReference type="InterPro" id="IPR051610">
    <property type="entry name" value="GPI/OXD"/>
</dbReference>
<dbReference type="EMBL" id="CP041690">
    <property type="protein sequence ID" value="QEE19479.1"/>
    <property type="molecule type" value="Genomic_DNA"/>
</dbReference>
<dbReference type="PANTHER" id="PTHR35848">
    <property type="entry name" value="OXALATE-BINDING PROTEIN"/>
    <property type="match status" value="1"/>
</dbReference>
<dbReference type="SUPFAM" id="SSF51182">
    <property type="entry name" value="RmlC-like cupins"/>
    <property type="match status" value="1"/>
</dbReference>
<organism evidence="2 3">
    <name type="scientific">Paradevosia tibetensis</name>
    <dbReference type="NCBI Taxonomy" id="1447062"/>
    <lineage>
        <taxon>Bacteria</taxon>
        <taxon>Pseudomonadati</taxon>
        <taxon>Pseudomonadota</taxon>
        <taxon>Alphaproteobacteria</taxon>
        <taxon>Hyphomicrobiales</taxon>
        <taxon>Devosiaceae</taxon>
        <taxon>Paradevosia</taxon>
    </lineage>
</organism>